<reference evidence="2 6" key="1">
    <citation type="submission" date="2017-02" db="EMBL/GenBank/DDBJ databases">
        <title>Complete genome sequence of Lactobacillus helveticus.</title>
        <authorList>
            <person name="Kim J.F."/>
            <person name="Chung Y."/>
            <person name="Kwak M."/>
        </authorList>
    </citation>
    <scope>NUCLEOTIDE SEQUENCE [LARGE SCALE GENOMIC DNA]</scope>
    <source>
        <strain evidence="2 6">LH5</strain>
    </source>
</reference>
<evidence type="ECO:0000313" key="5">
    <source>
        <dbReference type="EMBL" id="NRN91768.1"/>
    </source>
</evidence>
<evidence type="ECO:0000313" key="6">
    <source>
        <dbReference type="Proteomes" id="UP000267945"/>
    </source>
</evidence>
<feature type="domain" description="Core" evidence="1">
    <location>
        <begin position="3"/>
        <end position="112"/>
    </location>
</feature>
<dbReference type="Proteomes" id="UP000601587">
    <property type="component" value="Unassembled WGS sequence"/>
</dbReference>
<evidence type="ECO:0000313" key="2">
    <source>
        <dbReference type="EMBL" id="AZK91285.1"/>
    </source>
</evidence>
<dbReference type="Proteomes" id="UP000267945">
    <property type="component" value="Chromosome"/>
</dbReference>
<reference evidence="4" key="4">
    <citation type="submission" date="2020-07" db="EMBL/GenBank/DDBJ databases">
        <title>Draft genome sequence of Lactobacillus helveticus strain JCM 1062.</title>
        <authorList>
            <person name="Endo A."/>
            <person name="Maeno S."/>
            <person name="Kido Y."/>
        </authorList>
    </citation>
    <scope>NUCLEOTIDE SEQUENCE</scope>
    <source>
        <strain evidence="4">JCM 1062</strain>
    </source>
</reference>
<dbReference type="EMBL" id="WCGB01000025">
    <property type="protein sequence ID" value="NRN91768.1"/>
    <property type="molecule type" value="Genomic_DNA"/>
</dbReference>
<evidence type="ECO:0000259" key="1">
    <source>
        <dbReference type="Pfam" id="PF01521"/>
    </source>
</evidence>
<protein>
    <recommendedName>
        <fullName evidence="1">Core domain-containing protein</fullName>
    </recommendedName>
</protein>
<dbReference type="RefSeq" id="WP_003632976.1">
    <property type="nucleotide sequence ID" value="NZ_BLYO01000364.1"/>
</dbReference>
<dbReference type="KEGG" id="lhd:HUO_09535"/>
<name>A0A0D5MKZ2_LACHE</name>
<organism evidence="5 7">
    <name type="scientific">Lactobacillus helveticus</name>
    <name type="common">Lactobacillus suntoryeus</name>
    <dbReference type="NCBI Taxonomy" id="1587"/>
    <lineage>
        <taxon>Bacteria</taxon>
        <taxon>Bacillati</taxon>
        <taxon>Bacillota</taxon>
        <taxon>Bacilli</taxon>
        <taxon>Lactobacillales</taxon>
        <taxon>Lactobacillaceae</taxon>
        <taxon>Lactobacillus</taxon>
    </lineage>
</organism>
<dbReference type="GeneID" id="99757195"/>
<dbReference type="EMBL" id="BLYO01000364">
    <property type="protein sequence ID" value="GFP00151.1"/>
    <property type="molecule type" value="Genomic_DNA"/>
</dbReference>
<evidence type="ECO:0000313" key="7">
    <source>
        <dbReference type="Proteomes" id="UP000601587"/>
    </source>
</evidence>
<dbReference type="eggNOG" id="ENOG50309SE">
    <property type="taxonomic scope" value="Bacteria"/>
</dbReference>
<dbReference type="Proteomes" id="UP000630086">
    <property type="component" value="Unassembled WGS sequence"/>
</dbReference>
<dbReference type="EMBL" id="CP019581">
    <property type="protein sequence ID" value="AZK91285.1"/>
    <property type="molecule type" value="Genomic_DNA"/>
</dbReference>
<proteinExistence type="predicted"/>
<dbReference type="SUPFAM" id="SSF89360">
    <property type="entry name" value="HesB-like domain"/>
    <property type="match status" value="1"/>
</dbReference>
<evidence type="ECO:0000313" key="3">
    <source>
        <dbReference type="EMBL" id="GFP00151.1"/>
    </source>
</evidence>
<dbReference type="Pfam" id="PF01521">
    <property type="entry name" value="Fe-S_biosyn"/>
    <property type="match status" value="1"/>
</dbReference>
<dbReference type="Proteomes" id="UP000618094">
    <property type="component" value="Unassembled WGS sequence"/>
</dbReference>
<accession>A0A0D5MKZ2</accession>
<dbReference type="InterPro" id="IPR000361">
    <property type="entry name" value="ATAP_core_dom"/>
</dbReference>
<dbReference type="Gene3D" id="2.60.300.12">
    <property type="entry name" value="HesB-like domain"/>
    <property type="match status" value="1"/>
</dbReference>
<reference evidence="3" key="3">
    <citation type="submission" date="2020-07" db="EMBL/GenBank/DDBJ databases">
        <title>Draft genome sequence of Lactobacillus helveticus strain H-8.</title>
        <authorList>
            <person name="Endo A."/>
            <person name="Maeno S."/>
            <person name="Kido Y."/>
        </authorList>
    </citation>
    <scope>NUCLEOTIDE SEQUENCE</scope>
    <source>
        <strain evidence="3">H-8</strain>
    </source>
</reference>
<dbReference type="OrthoDB" id="2187371at2"/>
<sequence>MLKITFTDRALDYLKRREIADKTLILITDDGGGKYSIKGGGCSIGSHFSIIWVDEKDPDYPVQLDNDQGLKIYTSKYDMTLMGPNMVMDYDAGSLNLRSDEGILDGGVEIGNGAALIKANKNVKMTGVEWRC</sequence>
<dbReference type="AlphaFoldDB" id="A0A0D5MKZ2"/>
<reference evidence="5" key="2">
    <citation type="submission" date="2019-09" db="EMBL/GenBank/DDBJ databases">
        <title>Comparative genomic analysis of Lactobacillus helveticus.</title>
        <authorList>
            <person name="Zhang H."/>
            <person name="Chen Y."/>
            <person name="Zhong Z."/>
        </authorList>
    </citation>
    <scope>NUCLEOTIDE SEQUENCE</scope>
    <source>
        <strain evidence="5">IMAU50013</strain>
    </source>
</reference>
<dbReference type="InterPro" id="IPR035903">
    <property type="entry name" value="HesB-like_dom_sf"/>
</dbReference>
<gene>
    <name evidence="5" type="ORF">IMAU50013_01313</name>
    <name evidence="2" type="ORF">LH5_01038</name>
    <name evidence="3" type="ORF">LHEH8_19060</name>
    <name evidence="4" type="ORF">LHEJCM1062_07290</name>
</gene>
<evidence type="ECO:0000313" key="4">
    <source>
        <dbReference type="EMBL" id="GFP12857.1"/>
    </source>
</evidence>
<dbReference type="EMBL" id="BLYV01000152">
    <property type="protein sequence ID" value="GFP12857.1"/>
    <property type="molecule type" value="Genomic_DNA"/>
</dbReference>